<feature type="chain" id="PRO_5041441538" evidence="2">
    <location>
        <begin position="23"/>
        <end position="415"/>
    </location>
</feature>
<organism evidence="3 4">
    <name type="scientific">Clonostachys chloroleuca</name>
    <dbReference type="NCBI Taxonomy" id="1926264"/>
    <lineage>
        <taxon>Eukaryota</taxon>
        <taxon>Fungi</taxon>
        <taxon>Dikarya</taxon>
        <taxon>Ascomycota</taxon>
        <taxon>Pezizomycotina</taxon>
        <taxon>Sordariomycetes</taxon>
        <taxon>Hypocreomycetidae</taxon>
        <taxon>Hypocreales</taxon>
        <taxon>Bionectriaceae</taxon>
        <taxon>Clonostachys</taxon>
    </lineage>
</organism>
<feature type="region of interest" description="Disordered" evidence="1">
    <location>
        <begin position="335"/>
        <end position="359"/>
    </location>
</feature>
<sequence length="415" mass="45153">MRSVNVTWLAALALSWMKTAQCQSECSAITKTSYAVATTVTDISSFRSSLNSRFSTPGISWSGARVPYYSTLLTGGNGVPYTGIYYYDSHVLSSAGYEVISAPHTTISCPPTTTPTLPSSPTGSVCSPLGDHCTWSTNSIHILPFPQKVRAAPMGIIGIVHLVSLSPQLLHRSLPAPRQLSALRQLSVPHHLERRASLMAIIGTVHLGSLDPQHHHHQVLLPLPLRVSVKLTMITGTALRVSLSQLHPHLLPPAPRQSSMSVSHTRIIGIALQVFLSPQHHHPQILLPLLSRMSVRLIVIIGIAHQEFLNQRHRQISTRILQLYFQSRHQVHCPPGVPKPTKKSNTLGTTKATNEDQSTLKRTSLSVAQQIGSPTTEIAISSSKSTALPVSGSSKLAIYQQWIALPFIPAIFLLA</sequence>
<comment type="caution">
    <text evidence="3">The sequence shown here is derived from an EMBL/GenBank/DDBJ whole genome shotgun (WGS) entry which is preliminary data.</text>
</comment>
<proteinExistence type="predicted"/>
<dbReference type="AlphaFoldDB" id="A0AA35Q9A8"/>
<keyword evidence="4" id="KW-1185">Reference proteome</keyword>
<gene>
    <name evidence="3" type="ORF">CCHLO57077_00010442</name>
</gene>
<evidence type="ECO:0000256" key="1">
    <source>
        <dbReference type="SAM" id="MobiDB-lite"/>
    </source>
</evidence>
<protein>
    <submittedName>
        <fullName evidence="3">Uncharacterized protein</fullName>
    </submittedName>
</protein>
<accession>A0AA35Q9A8</accession>
<name>A0AA35Q9A8_9HYPO</name>
<keyword evidence="2" id="KW-0732">Signal</keyword>
<dbReference type="EMBL" id="CABFNP030001281">
    <property type="protein sequence ID" value="CAI6096044.1"/>
    <property type="molecule type" value="Genomic_DNA"/>
</dbReference>
<dbReference type="Proteomes" id="UP001160390">
    <property type="component" value="Unassembled WGS sequence"/>
</dbReference>
<reference evidence="3" key="1">
    <citation type="submission" date="2023-01" db="EMBL/GenBank/DDBJ databases">
        <authorList>
            <person name="Piombo E."/>
        </authorList>
    </citation>
    <scope>NUCLEOTIDE SEQUENCE</scope>
</reference>
<feature type="signal peptide" evidence="2">
    <location>
        <begin position="1"/>
        <end position="22"/>
    </location>
</feature>
<evidence type="ECO:0000313" key="3">
    <source>
        <dbReference type="EMBL" id="CAI6096044.1"/>
    </source>
</evidence>
<feature type="compositionally biased region" description="Polar residues" evidence="1">
    <location>
        <begin position="343"/>
        <end position="359"/>
    </location>
</feature>
<evidence type="ECO:0000256" key="2">
    <source>
        <dbReference type="SAM" id="SignalP"/>
    </source>
</evidence>
<evidence type="ECO:0000313" key="4">
    <source>
        <dbReference type="Proteomes" id="UP001160390"/>
    </source>
</evidence>